<feature type="region of interest" description="Disordered" evidence="8">
    <location>
        <begin position="183"/>
        <end position="218"/>
    </location>
</feature>
<evidence type="ECO:0000256" key="2">
    <source>
        <dbReference type="ARBA" id="ARBA00022679"/>
    </source>
</evidence>
<dbReference type="GO" id="GO:0019706">
    <property type="term" value="F:protein-cysteine S-palmitoyltransferase activity"/>
    <property type="evidence" value="ECO:0007669"/>
    <property type="project" value="UniProtKB-EC"/>
</dbReference>
<keyword evidence="4 7" id="KW-1133">Transmembrane helix</keyword>
<dbReference type="InterPro" id="IPR001594">
    <property type="entry name" value="Palmitoyltrfase_DHHC"/>
</dbReference>
<feature type="domain" description="Palmitoyltransferase DHHC" evidence="9">
    <location>
        <begin position="317"/>
        <end position="360"/>
    </location>
</feature>
<dbReference type="Proteomes" id="UP000266841">
    <property type="component" value="Unassembled WGS sequence"/>
</dbReference>
<dbReference type="PANTHER" id="PTHR22883:SF405">
    <property type="entry name" value="PALMITOYLTRANSFERASE"/>
    <property type="match status" value="1"/>
</dbReference>
<dbReference type="EMBL" id="AGNL01013030">
    <property type="protein sequence ID" value="EJK67479.1"/>
    <property type="molecule type" value="Genomic_DNA"/>
</dbReference>
<evidence type="ECO:0000256" key="5">
    <source>
        <dbReference type="ARBA" id="ARBA00023136"/>
    </source>
</evidence>
<evidence type="ECO:0000256" key="8">
    <source>
        <dbReference type="SAM" id="MobiDB-lite"/>
    </source>
</evidence>
<feature type="transmembrane region" description="Helical" evidence="7">
    <location>
        <begin position="585"/>
        <end position="606"/>
    </location>
</feature>
<evidence type="ECO:0000256" key="4">
    <source>
        <dbReference type="ARBA" id="ARBA00022989"/>
    </source>
</evidence>
<keyword evidence="3 7" id="KW-0812">Transmembrane</keyword>
<evidence type="ECO:0000313" key="10">
    <source>
        <dbReference type="EMBL" id="EJK67479.1"/>
    </source>
</evidence>
<reference evidence="10 11" key="1">
    <citation type="journal article" date="2012" name="Genome Biol.">
        <title>Genome and low-iron response of an oceanic diatom adapted to chronic iron limitation.</title>
        <authorList>
            <person name="Lommer M."/>
            <person name="Specht M."/>
            <person name="Roy A.S."/>
            <person name="Kraemer L."/>
            <person name="Andreson R."/>
            <person name="Gutowska M.A."/>
            <person name="Wolf J."/>
            <person name="Bergner S.V."/>
            <person name="Schilhabel M.B."/>
            <person name="Klostermeier U.C."/>
            <person name="Beiko R.G."/>
            <person name="Rosenstiel P."/>
            <person name="Hippler M."/>
            <person name="Laroche J."/>
        </authorList>
    </citation>
    <scope>NUCLEOTIDE SEQUENCE [LARGE SCALE GENOMIC DNA]</scope>
    <source>
        <strain evidence="10 11">CCMP1005</strain>
    </source>
</reference>
<evidence type="ECO:0000256" key="3">
    <source>
        <dbReference type="ARBA" id="ARBA00022692"/>
    </source>
</evidence>
<feature type="region of interest" description="Disordered" evidence="8">
    <location>
        <begin position="294"/>
        <end position="318"/>
    </location>
</feature>
<name>K0SR39_THAOC</name>
<organism evidence="10 11">
    <name type="scientific">Thalassiosira oceanica</name>
    <name type="common">Marine diatom</name>
    <dbReference type="NCBI Taxonomy" id="159749"/>
    <lineage>
        <taxon>Eukaryota</taxon>
        <taxon>Sar</taxon>
        <taxon>Stramenopiles</taxon>
        <taxon>Ochrophyta</taxon>
        <taxon>Bacillariophyta</taxon>
        <taxon>Coscinodiscophyceae</taxon>
        <taxon>Thalassiosirophycidae</taxon>
        <taxon>Thalassiosirales</taxon>
        <taxon>Thalassiosiraceae</taxon>
        <taxon>Thalassiosira</taxon>
    </lineage>
</organism>
<dbReference type="InterPro" id="IPR039859">
    <property type="entry name" value="PFA4/ZDH16/20/ERF2-like"/>
</dbReference>
<feature type="region of interest" description="Disordered" evidence="8">
    <location>
        <begin position="1"/>
        <end position="59"/>
    </location>
</feature>
<dbReference type="GO" id="GO:0006612">
    <property type="term" value="P:protein targeting to membrane"/>
    <property type="evidence" value="ECO:0007669"/>
    <property type="project" value="TreeGrafter"/>
</dbReference>
<evidence type="ECO:0000259" key="9">
    <source>
        <dbReference type="Pfam" id="PF01529"/>
    </source>
</evidence>
<dbReference type="Pfam" id="PF01529">
    <property type="entry name" value="DHHC"/>
    <property type="match status" value="1"/>
</dbReference>
<feature type="region of interest" description="Disordered" evidence="8">
    <location>
        <begin position="498"/>
        <end position="545"/>
    </location>
</feature>
<comment type="catalytic activity">
    <reaction evidence="7">
        <text>L-cysteinyl-[protein] + hexadecanoyl-CoA = S-hexadecanoyl-L-cysteinyl-[protein] + CoA</text>
        <dbReference type="Rhea" id="RHEA:36683"/>
        <dbReference type="Rhea" id="RHEA-COMP:10131"/>
        <dbReference type="Rhea" id="RHEA-COMP:11032"/>
        <dbReference type="ChEBI" id="CHEBI:29950"/>
        <dbReference type="ChEBI" id="CHEBI:57287"/>
        <dbReference type="ChEBI" id="CHEBI:57379"/>
        <dbReference type="ChEBI" id="CHEBI:74151"/>
        <dbReference type="EC" id="2.3.1.225"/>
    </reaction>
</comment>
<proteinExistence type="inferred from homology"/>
<sequence>MMQRKNKKPPTDSSAPAFSPPTSPSPSKPSLKHSNSTSKPGGLKHAKSKSEMGHRALAQPRLLRDDMRFTDILPSRVRRVRVRVGTVATVVQYHGRGWVQGGTDFKAAPTFKFKALTPPKNCKTAQLRSLPIVKVYPGLLSPQHSFHISSSPGGAVAFFAMTTDPGSVPPDASPLRDIDDLDSIIKGESNPSSPVRKSNSLNNGNSADAMMNSPTSSSIMKEETNPLIENNSHGGNISALPFKRNEEAILPQAVKAVAKIGAAAAMAPLGTVAAGVAGATAGALSSMKPVQLQTDAELAQRQPATPTPPQQQQQQKRGKRMCRRCQAFKPPRAHHCRCVTKMDHHCPWVNNCVGIGNHKWDVVTTNLTHIDRLKGEDYYNTQMNGHARNLVKIRQGVNEVFGTGGLLTRKGFHVTWLSPFHRVSYPESVRDDILGYCRPCGLGGELLGRCMPCAIGGKESGVRGMEMVGRGAHGVGVELKTVPILEIQRSTVGLATELEARVPDDEGGTAKSFDDAPDDRGSESSSTTPGLQTERPRVPLGAPASAQQLPLPVGQQIINADDLGTLALSTATSFAKRHKVLTTSYLYGLTTLLLILLMGGGTKLTIDQKRQYNRIMNTIDLQAEYNAADRYHAAYANYYQSKGWLSCDAHCQHYKSIMDKRKFEWDEIKAEGNARMSDAKNVAGLFSEVGVGEVTDSFWEYFASGKRFAKRQSWWDAIFIGFRSMGRDEHFSEYVLRMLMQVLINFSMGLLMALVIFIFGLWNIIQTYQPNPITALVFFVTAVCAAFAFVSTYLLTLYGAAAGGLYGMVKMAESSGRLENGRRGGGGRINAQGYRMPRNHRPHYQ</sequence>
<comment type="subcellular location">
    <subcellularLocation>
        <location evidence="1">Membrane</location>
        <topology evidence="1">Multi-pass membrane protein</topology>
    </subcellularLocation>
</comment>
<feature type="region of interest" description="Disordered" evidence="8">
    <location>
        <begin position="818"/>
        <end position="845"/>
    </location>
</feature>
<feature type="compositionally biased region" description="Low complexity" evidence="8">
    <location>
        <begin position="299"/>
        <end position="315"/>
    </location>
</feature>
<keyword evidence="5 7" id="KW-0472">Membrane</keyword>
<evidence type="ECO:0000256" key="1">
    <source>
        <dbReference type="ARBA" id="ARBA00004141"/>
    </source>
</evidence>
<dbReference type="GO" id="GO:0005794">
    <property type="term" value="C:Golgi apparatus"/>
    <property type="evidence" value="ECO:0007669"/>
    <property type="project" value="TreeGrafter"/>
</dbReference>
<protein>
    <recommendedName>
        <fullName evidence="7">Palmitoyltransferase</fullName>
        <ecNumber evidence="7">2.3.1.225</ecNumber>
    </recommendedName>
</protein>
<evidence type="ECO:0000256" key="6">
    <source>
        <dbReference type="ARBA" id="ARBA00023315"/>
    </source>
</evidence>
<dbReference type="GO" id="GO:0005783">
    <property type="term" value="C:endoplasmic reticulum"/>
    <property type="evidence" value="ECO:0007669"/>
    <property type="project" value="TreeGrafter"/>
</dbReference>
<keyword evidence="11" id="KW-1185">Reference proteome</keyword>
<gene>
    <name evidence="10" type="ORF">THAOC_11479</name>
</gene>
<feature type="transmembrane region" description="Helical" evidence="7">
    <location>
        <begin position="742"/>
        <end position="765"/>
    </location>
</feature>
<dbReference type="OrthoDB" id="202063at2759"/>
<keyword evidence="6 7" id="KW-0012">Acyltransferase</keyword>
<accession>K0SR39</accession>
<comment type="domain">
    <text evidence="7">The DHHC domain is required for palmitoyltransferase activity.</text>
</comment>
<feature type="transmembrane region" description="Helical" evidence="7">
    <location>
        <begin position="777"/>
        <end position="801"/>
    </location>
</feature>
<feature type="compositionally biased region" description="Pro residues" evidence="8">
    <location>
        <begin position="18"/>
        <end position="27"/>
    </location>
</feature>
<keyword evidence="2 7" id="KW-0808">Transferase</keyword>
<dbReference type="AlphaFoldDB" id="K0SR39"/>
<feature type="compositionally biased region" description="Basic and acidic residues" evidence="8">
    <location>
        <begin position="512"/>
        <end position="522"/>
    </location>
</feature>
<dbReference type="PROSITE" id="PS50216">
    <property type="entry name" value="DHHC"/>
    <property type="match status" value="1"/>
</dbReference>
<dbReference type="GO" id="GO:0016020">
    <property type="term" value="C:membrane"/>
    <property type="evidence" value="ECO:0007669"/>
    <property type="project" value="UniProtKB-SubCell"/>
</dbReference>
<dbReference type="eggNOG" id="KOG1315">
    <property type="taxonomic scope" value="Eukaryota"/>
</dbReference>
<dbReference type="EC" id="2.3.1.225" evidence="7"/>
<dbReference type="PANTHER" id="PTHR22883">
    <property type="entry name" value="ZINC FINGER DHHC DOMAIN CONTAINING PROTEIN"/>
    <property type="match status" value="1"/>
</dbReference>
<feature type="compositionally biased region" description="Polar residues" evidence="8">
    <location>
        <begin position="189"/>
        <end position="218"/>
    </location>
</feature>
<evidence type="ECO:0000313" key="11">
    <source>
        <dbReference type="Proteomes" id="UP000266841"/>
    </source>
</evidence>
<evidence type="ECO:0000256" key="7">
    <source>
        <dbReference type="RuleBase" id="RU079119"/>
    </source>
</evidence>
<comment type="caution">
    <text evidence="10">The sequence shown here is derived from an EMBL/GenBank/DDBJ whole genome shotgun (WGS) entry which is preliminary data.</text>
</comment>
<comment type="similarity">
    <text evidence="7">Belongs to the DHHC palmitoyltransferase family.</text>
</comment>